<protein>
    <submittedName>
        <fullName evidence="1">Uncharacterized protein</fullName>
    </submittedName>
</protein>
<comment type="caution">
    <text evidence="1">The sequence shown here is derived from an EMBL/GenBank/DDBJ whole genome shotgun (WGS) entry which is preliminary data.</text>
</comment>
<evidence type="ECO:0000313" key="2">
    <source>
        <dbReference type="Proteomes" id="UP001500665"/>
    </source>
</evidence>
<gene>
    <name evidence="1" type="ORF">GCM10009550_25120</name>
</gene>
<sequence length="155" mass="15555">MAGMTPGTLVLLGFPPPRTPYDELRAAGHDPLAADPADAPETGPRYVAGAALRIGAAAPRTPLVLVAYGAAGPALPALGGAQRAAHRLVGAYVFVDAELPVPAGDWPDAPCGYLATSPGDPRLDAARLRAWRTSASAAAGSGGLASALLELIDDL</sequence>
<keyword evidence="2" id="KW-1185">Reference proteome</keyword>
<dbReference type="EMBL" id="BAAAHH010000008">
    <property type="protein sequence ID" value="GAA0948591.1"/>
    <property type="molecule type" value="Genomic_DNA"/>
</dbReference>
<organism evidence="1 2">
    <name type="scientific">Actinocorallia libanotica</name>
    <dbReference type="NCBI Taxonomy" id="46162"/>
    <lineage>
        <taxon>Bacteria</taxon>
        <taxon>Bacillati</taxon>
        <taxon>Actinomycetota</taxon>
        <taxon>Actinomycetes</taxon>
        <taxon>Streptosporangiales</taxon>
        <taxon>Thermomonosporaceae</taxon>
        <taxon>Actinocorallia</taxon>
    </lineage>
</organism>
<proteinExistence type="predicted"/>
<name>A0ABN1QX14_9ACTN</name>
<evidence type="ECO:0000313" key="1">
    <source>
        <dbReference type="EMBL" id="GAA0948591.1"/>
    </source>
</evidence>
<reference evidence="1 2" key="1">
    <citation type="journal article" date="2019" name="Int. J. Syst. Evol. Microbiol.">
        <title>The Global Catalogue of Microorganisms (GCM) 10K type strain sequencing project: providing services to taxonomists for standard genome sequencing and annotation.</title>
        <authorList>
            <consortium name="The Broad Institute Genomics Platform"/>
            <consortium name="The Broad Institute Genome Sequencing Center for Infectious Disease"/>
            <person name="Wu L."/>
            <person name="Ma J."/>
        </authorList>
    </citation>
    <scope>NUCLEOTIDE SEQUENCE [LARGE SCALE GENOMIC DNA]</scope>
    <source>
        <strain evidence="1 2">JCM 10696</strain>
    </source>
</reference>
<dbReference type="Proteomes" id="UP001500665">
    <property type="component" value="Unassembled WGS sequence"/>
</dbReference>
<accession>A0ABN1QX14</accession>